<feature type="domain" description="DUF2169" evidence="2">
    <location>
        <begin position="24"/>
        <end position="300"/>
    </location>
</feature>
<gene>
    <name evidence="3" type="ORF">SOCE26_004360</name>
</gene>
<dbReference type="RefSeq" id="WP_104977080.1">
    <property type="nucleotide sequence ID" value="NZ_CP012673.1"/>
</dbReference>
<dbReference type="EMBL" id="CP012673">
    <property type="protein sequence ID" value="AUX39054.1"/>
    <property type="molecule type" value="Genomic_DNA"/>
</dbReference>
<feature type="region of interest" description="Disordered" evidence="1">
    <location>
        <begin position="388"/>
        <end position="423"/>
    </location>
</feature>
<protein>
    <recommendedName>
        <fullName evidence="2">DUF2169 domain-containing protein</fullName>
    </recommendedName>
</protein>
<dbReference type="AlphaFoldDB" id="A0A2L0EIF7"/>
<accession>A0A2L0EIF7</accession>
<feature type="region of interest" description="Disordered" evidence="1">
    <location>
        <begin position="140"/>
        <end position="168"/>
    </location>
</feature>
<organism evidence="3 4">
    <name type="scientific">Sorangium cellulosum</name>
    <name type="common">Polyangium cellulosum</name>
    <dbReference type="NCBI Taxonomy" id="56"/>
    <lineage>
        <taxon>Bacteria</taxon>
        <taxon>Pseudomonadati</taxon>
        <taxon>Myxococcota</taxon>
        <taxon>Polyangia</taxon>
        <taxon>Polyangiales</taxon>
        <taxon>Polyangiaceae</taxon>
        <taxon>Sorangium</taxon>
    </lineage>
</organism>
<evidence type="ECO:0000313" key="4">
    <source>
        <dbReference type="Proteomes" id="UP000238348"/>
    </source>
</evidence>
<proteinExistence type="predicted"/>
<dbReference type="Pfam" id="PF09937">
    <property type="entry name" value="DUF2169"/>
    <property type="match status" value="1"/>
</dbReference>
<dbReference type="Proteomes" id="UP000238348">
    <property type="component" value="Chromosome"/>
</dbReference>
<dbReference type="OrthoDB" id="5290767at2"/>
<sequence length="840" mass="90970">MEIVSLGRLPAGSLLWQPRPGAWMFTFACKATFTLRPGQSPLAPEQEPFHPVDRHWSDDPAWSLYAPTDLVPIRPRVDVVLVGEAYAPSGQPVRSLVARLLVVDIDKAVEVHGARWFTQEGALQEGSPFSRMPLLWERAAGGPDTSNPLGVSGEERDSRGRRALPNLQPPGMLVAYPEDSIEPIGFGPIASAWPTRRQRLGRYAPTWSDRDWVLQPLPADLDATYFNAAPRDQQTQQLRDDERLVLDNLHPEHPHLVTNLSGHHPRAFVERPGRLPQPIPLRADLLWIDTARGLCTLTWRGQIPLDHPQEEGRVLVALEAPGQTLTWSELERLAAAPGAAGEELSLADDDDVGTLDPTATAAAEILDEAAEEQIATGTLRVSLNQPDRPILPFEGASPAPPPSSVLPQRLEGTPFAPAAPPAVAPRPVASSRLVDMAPPSLPAPPPWLTDMATPPPPAPPPWLTDMATPPPPAVPPRLADISPPPPVAPPRLVDAAPPQPPPPVAPLLVRPAAPRTFGEAAMEAASSLAAAAPPALLGASSAAAAADVPWASPRDQPAPGPVSTPVVRPGAQPAAEARERIELIWFDPDSLPRFRRQPPWRTLIKQLESKPLDKDLDDAVLADDPMQIEDRREVFEILAHASATDAEGLREALEAAERDDGKFVPPLRLLAGELLFPFAEIETLKTTVAVATLFQGNDEGLKGAIASAQEMLKLPELLSVPVAAEGLTARIREAWAQGKRPVPHTTLDTQTERALLEQRSYQRRKVFGGKHVRALLQPAGSQALVPTYLPEQLADALPMYARFKARLVAELQVQADQHESHPAALRVLALARTTPSLRRR</sequence>
<evidence type="ECO:0000256" key="1">
    <source>
        <dbReference type="SAM" id="MobiDB-lite"/>
    </source>
</evidence>
<evidence type="ECO:0000259" key="2">
    <source>
        <dbReference type="Pfam" id="PF09937"/>
    </source>
</evidence>
<reference evidence="3 4" key="1">
    <citation type="submission" date="2015-09" db="EMBL/GenBank/DDBJ databases">
        <title>Sorangium comparison.</title>
        <authorList>
            <person name="Zaburannyi N."/>
            <person name="Bunk B."/>
            <person name="Overmann J."/>
            <person name="Mueller R."/>
        </authorList>
    </citation>
    <scope>NUCLEOTIDE SEQUENCE [LARGE SCALE GENOMIC DNA]</scope>
    <source>
        <strain evidence="3 4">So ce26</strain>
    </source>
</reference>
<evidence type="ECO:0000313" key="3">
    <source>
        <dbReference type="EMBL" id="AUX39054.1"/>
    </source>
</evidence>
<name>A0A2L0EIF7_SORCE</name>
<dbReference type="InterPro" id="IPR018683">
    <property type="entry name" value="DUF2169"/>
</dbReference>
<feature type="region of interest" description="Disordered" evidence="1">
    <location>
        <begin position="550"/>
        <end position="573"/>
    </location>
</feature>